<name>A0AAV7QXJ5_PLEWA</name>
<evidence type="ECO:0000313" key="2">
    <source>
        <dbReference type="Proteomes" id="UP001066276"/>
    </source>
</evidence>
<comment type="caution">
    <text evidence="1">The sequence shown here is derived from an EMBL/GenBank/DDBJ whole genome shotgun (WGS) entry which is preliminary data.</text>
</comment>
<organism evidence="1 2">
    <name type="scientific">Pleurodeles waltl</name>
    <name type="common">Iberian ribbed newt</name>
    <dbReference type="NCBI Taxonomy" id="8319"/>
    <lineage>
        <taxon>Eukaryota</taxon>
        <taxon>Metazoa</taxon>
        <taxon>Chordata</taxon>
        <taxon>Craniata</taxon>
        <taxon>Vertebrata</taxon>
        <taxon>Euteleostomi</taxon>
        <taxon>Amphibia</taxon>
        <taxon>Batrachia</taxon>
        <taxon>Caudata</taxon>
        <taxon>Salamandroidea</taxon>
        <taxon>Salamandridae</taxon>
        <taxon>Pleurodelinae</taxon>
        <taxon>Pleurodeles</taxon>
    </lineage>
</organism>
<dbReference type="AlphaFoldDB" id="A0AAV7QXJ5"/>
<reference evidence="1" key="1">
    <citation type="journal article" date="2022" name="bioRxiv">
        <title>Sequencing and chromosome-scale assembly of the giantPleurodeles waltlgenome.</title>
        <authorList>
            <person name="Brown T."/>
            <person name="Elewa A."/>
            <person name="Iarovenko S."/>
            <person name="Subramanian E."/>
            <person name="Araus A.J."/>
            <person name="Petzold A."/>
            <person name="Susuki M."/>
            <person name="Suzuki K.-i.T."/>
            <person name="Hayashi T."/>
            <person name="Toyoda A."/>
            <person name="Oliveira C."/>
            <person name="Osipova E."/>
            <person name="Leigh N.D."/>
            <person name="Simon A."/>
            <person name="Yun M.H."/>
        </authorList>
    </citation>
    <scope>NUCLEOTIDE SEQUENCE</scope>
    <source>
        <strain evidence="1">20211129_DDA</strain>
        <tissue evidence="1">Liver</tissue>
    </source>
</reference>
<sequence length="78" mass="8863">MRLQGRLELRGCLCDKMVDEWQQGSRAGPTGQPRYFVQHEISMDPCRPCAWLLDHCPHATKEAPILARLCRDPDATVS</sequence>
<protein>
    <submittedName>
        <fullName evidence="1">Uncharacterized protein</fullName>
    </submittedName>
</protein>
<dbReference type="Proteomes" id="UP001066276">
    <property type="component" value="Chromosome 6"/>
</dbReference>
<proteinExistence type="predicted"/>
<accession>A0AAV7QXJ5</accession>
<dbReference type="EMBL" id="JANPWB010000010">
    <property type="protein sequence ID" value="KAJ1145126.1"/>
    <property type="molecule type" value="Genomic_DNA"/>
</dbReference>
<gene>
    <name evidence="1" type="ORF">NDU88_011418</name>
</gene>
<keyword evidence="2" id="KW-1185">Reference proteome</keyword>
<evidence type="ECO:0000313" key="1">
    <source>
        <dbReference type="EMBL" id="KAJ1145126.1"/>
    </source>
</evidence>